<dbReference type="GO" id="GO:0004672">
    <property type="term" value="F:protein kinase activity"/>
    <property type="evidence" value="ECO:0007669"/>
    <property type="project" value="InterPro"/>
</dbReference>
<organism evidence="11 12">
    <name type="scientific">Oryzias javanicus</name>
    <name type="common">Javanese ricefish</name>
    <name type="synonym">Aplocheilus javanicus</name>
    <dbReference type="NCBI Taxonomy" id="123683"/>
    <lineage>
        <taxon>Eukaryota</taxon>
        <taxon>Metazoa</taxon>
        <taxon>Chordata</taxon>
        <taxon>Craniata</taxon>
        <taxon>Vertebrata</taxon>
        <taxon>Euteleostomi</taxon>
        <taxon>Actinopterygii</taxon>
        <taxon>Neopterygii</taxon>
        <taxon>Teleostei</taxon>
        <taxon>Neoteleostei</taxon>
        <taxon>Acanthomorphata</taxon>
        <taxon>Ovalentaria</taxon>
        <taxon>Atherinomorphae</taxon>
        <taxon>Beloniformes</taxon>
        <taxon>Adrianichthyidae</taxon>
        <taxon>Oryziinae</taxon>
        <taxon>Oryzias</taxon>
    </lineage>
</organism>
<accession>A0A437DIH0</accession>
<feature type="domain" description="Protein kinase" evidence="10">
    <location>
        <begin position="529"/>
        <end position="851"/>
    </location>
</feature>
<evidence type="ECO:0000256" key="8">
    <source>
        <dbReference type="ARBA" id="ARBA00047660"/>
    </source>
</evidence>
<dbReference type="GO" id="GO:0005525">
    <property type="term" value="F:GTP binding"/>
    <property type="evidence" value="ECO:0007669"/>
    <property type="project" value="UniProtKB-KW"/>
</dbReference>
<feature type="region of interest" description="Disordered" evidence="9">
    <location>
        <begin position="474"/>
        <end position="541"/>
    </location>
</feature>
<reference evidence="11 12" key="1">
    <citation type="submission" date="2018-11" db="EMBL/GenBank/DDBJ databases">
        <authorList>
            <person name="Lopez-Roques C."/>
            <person name="Donnadieu C."/>
            <person name="Bouchez O."/>
            <person name="Klopp C."/>
            <person name="Cabau C."/>
            <person name="Zahm M."/>
        </authorList>
    </citation>
    <scope>NUCLEOTIDE SEQUENCE [LARGE SCALE GENOMIC DNA]</scope>
    <source>
        <strain evidence="11">RS831</strain>
        <tissue evidence="11">Whole body</tissue>
    </source>
</reference>
<evidence type="ECO:0000313" key="12">
    <source>
        <dbReference type="Proteomes" id="UP000283210"/>
    </source>
</evidence>
<evidence type="ECO:0000256" key="9">
    <source>
        <dbReference type="SAM" id="MobiDB-lite"/>
    </source>
</evidence>
<dbReference type="InterPro" id="IPR000719">
    <property type="entry name" value="Prot_kinase_dom"/>
</dbReference>
<dbReference type="SMART" id="SM00176">
    <property type="entry name" value="RAN"/>
    <property type="match status" value="1"/>
</dbReference>
<dbReference type="SUPFAM" id="SSF52540">
    <property type="entry name" value="P-loop containing nucleoside triphosphate hydrolases"/>
    <property type="match status" value="1"/>
</dbReference>
<evidence type="ECO:0000256" key="4">
    <source>
        <dbReference type="ARBA" id="ARBA00022741"/>
    </source>
</evidence>
<dbReference type="PANTHER" id="PTHR47980">
    <property type="entry name" value="LD44762P"/>
    <property type="match status" value="1"/>
</dbReference>
<feature type="region of interest" description="Disordered" evidence="9">
    <location>
        <begin position="419"/>
        <end position="453"/>
    </location>
</feature>
<dbReference type="SMART" id="SM00220">
    <property type="entry name" value="S_TKc"/>
    <property type="match status" value="1"/>
</dbReference>
<proteinExistence type="inferred from homology"/>
<dbReference type="SUPFAM" id="SSF56112">
    <property type="entry name" value="Protein kinase-like (PK-like)"/>
    <property type="match status" value="1"/>
</dbReference>
<dbReference type="Pfam" id="PF13240">
    <property type="entry name" value="Zn_Ribbon_1"/>
    <property type="match status" value="1"/>
</dbReference>
<keyword evidence="5" id="KW-0342">GTP-binding</keyword>
<dbReference type="GO" id="GO:0003925">
    <property type="term" value="F:G protein activity"/>
    <property type="evidence" value="ECO:0007669"/>
    <property type="project" value="UniProtKB-EC"/>
</dbReference>
<dbReference type="FunFam" id="1.10.510.10:FF:001331">
    <property type="entry name" value="VRK serine/threonine kinase 3"/>
    <property type="match status" value="1"/>
</dbReference>
<dbReference type="Pfam" id="PF00069">
    <property type="entry name" value="Pkinase"/>
    <property type="match status" value="1"/>
</dbReference>
<dbReference type="InterPro" id="IPR001806">
    <property type="entry name" value="Small_GTPase"/>
</dbReference>
<dbReference type="Pfam" id="PF00071">
    <property type="entry name" value="Ras"/>
    <property type="match status" value="1"/>
</dbReference>
<dbReference type="SMART" id="SM00174">
    <property type="entry name" value="RHO"/>
    <property type="match status" value="1"/>
</dbReference>
<dbReference type="EMBL" id="CM012439">
    <property type="protein sequence ID" value="RVE74572.1"/>
    <property type="molecule type" value="Genomic_DNA"/>
</dbReference>
<dbReference type="Gene3D" id="3.40.50.300">
    <property type="entry name" value="P-loop containing nucleotide triphosphate hydrolases"/>
    <property type="match status" value="1"/>
</dbReference>
<dbReference type="Proteomes" id="UP000283210">
    <property type="component" value="Chromosome 3"/>
</dbReference>
<dbReference type="SMART" id="SM00175">
    <property type="entry name" value="RAB"/>
    <property type="match status" value="1"/>
</dbReference>
<comment type="similarity">
    <text evidence="2">Belongs to the small GTPase superfamily. Rab family.</text>
</comment>
<evidence type="ECO:0000256" key="5">
    <source>
        <dbReference type="ARBA" id="ARBA00023134"/>
    </source>
</evidence>
<dbReference type="Gene3D" id="1.10.510.10">
    <property type="entry name" value="Transferase(Phosphotransferase) domain 1"/>
    <property type="match status" value="1"/>
</dbReference>
<protein>
    <recommendedName>
        <fullName evidence="3">small monomeric GTPase</fullName>
        <ecNumber evidence="3">3.6.5.2</ecNumber>
    </recommendedName>
</protein>
<dbReference type="InterPro" id="IPR011009">
    <property type="entry name" value="Kinase-like_dom_sf"/>
</dbReference>
<evidence type="ECO:0000313" key="11">
    <source>
        <dbReference type="EMBL" id="RVE74572.1"/>
    </source>
</evidence>
<dbReference type="PROSITE" id="PS51420">
    <property type="entry name" value="RHO"/>
    <property type="match status" value="1"/>
</dbReference>
<dbReference type="PRINTS" id="PR00449">
    <property type="entry name" value="RASTRNSFRMNG"/>
</dbReference>
<keyword evidence="12" id="KW-1185">Reference proteome</keyword>
<dbReference type="OrthoDB" id="2687620at2759"/>
<dbReference type="SMART" id="SM00173">
    <property type="entry name" value="RAS"/>
    <property type="match status" value="1"/>
</dbReference>
<evidence type="ECO:0000256" key="1">
    <source>
        <dbReference type="ARBA" id="ARBA00004635"/>
    </source>
</evidence>
<comment type="catalytic activity">
    <reaction evidence="8">
        <text>GTP + H2O = GDP + phosphate + H(+)</text>
        <dbReference type="Rhea" id="RHEA:19669"/>
        <dbReference type="ChEBI" id="CHEBI:15377"/>
        <dbReference type="ChEBI" id="CHEBI:15378"/>
        <dbReference type="ChEBI" id="CHEBI:37565"/>
        <dbReference type="ChEBI" id="CHEBI:43474"/>
        <dbReference type="ChEBI" id="CHEBI:58189"/>
        <dbReference type="EC" id="3.6.5.2"/>
    </reaction>
    <physiologicalReaction direction="left-to-right" evidence="8">
        <dbReference type="Rhea" id="RHEA:19670"/>
    </physiologicalReaction>
</comment>
<sequence length="860" mass="95296">MFQALQKACRGCAGAPSTQPVEKEEDWTSRELSGATAVFRHTPVQRCSVVKQNVFNKSFPVRTSQFNAHDAHTQGRKHKKGNRTVQACAAAHEAAGEGQPSPRGTAAQTAVQQRPAAEITASACLMGNGKFNSKFITTVGIDFREKTVLFPSTGGTSGKGQKIHLQLWDTAGQERFRSLTTAFFRDAMGFLLLFDLTNEQSFLNVRNWMSQLQMHAYCENPDVVLCGNKCDLTDQRAISEVEARELAEKYGIPYFETSAANGQNVTEAVRILLDLIMRRMEHCVDKSWIPDGTVRPNGPNHQDIPEGPDRGKCAWGSTFVTSPECAAVNETKKNIKLQTKTVRQVFRMPFHFCPQCGTKLQPGYRFCPSCGEKRPSAAEDSGPVISTAPTKRDVETFTTKTNLAAGISCKPTENKVHEDIASMKVSPRPPLRKTRKSLRLDKDPTPLVVPSTDPAIGEETATVKTKVEFEPTVDVSPSAGKSARSVKGKVKISTPPKRQAEEPPNLCDKGSRVTQEPAVDAASPVSSPITKSPFKGRGKTKRAKHAVTVELLQDCEEVTDMTGKKWKLQKLLTQSAAELLYEVIRPNSKESHILKLGAKDGKIFNEQNFLQRAAKPASVDKWIKQNKLDFLGIPTCSGFGLHADSYRFLIFPNMGRSLHSVIEKENKPLSEKVVLQLACRILDVLQFIHSNEYVHADINAENIYIKPGQDAQVYLVGYCHAFRYCPGGQHVEYREASRTPHEGALPFISVDAHKGAGPSRRSDLQSLGYCMLHWHMEKLPWIELAQPEQVAVQKQRFREDVDALLSHCYGKKRISSAFQTYLKSVMALEYSEEPDYSSLKNGLRAALHQLGGSVEAPLSF</sequence>
<comment type="subcellular location">
    <subcellularLocation>
        <location evidence="1">Membrane</location>
        <topology evidence="1">Lipid-anchor</topology>
    </subcellularLocation>
</comment>
<dbReference type="InterPro" id="IPR027417">
    <property type="entry name" value="P-loop_NTPase"/>
</dbReference>
<keyword evidence="6" id="KW-0449">Lipoprotein</keyword>
<reference evidence="11 12" key="2">
    <citation type="submission" date="2019-01" db="EMBL/GenBank/DDBJ databases">
        <title>A chromosome length genome reference of the Java medaka (oryzias javanicus).</title>
        <authorList>
            <person name="Herpin A."/>
            <person name="Takehana Y."/>
            <person name="Naruse K."/>
            <person name="Ansai S."/>
            <person name="Kawaguchi M."/>
        </authorList>
    </citation>
    <scope>NUCLEOTIDE SEQUENCE [LARGE SCALE GENOMIC DNA]</scope>
    <source>
        <strain evidence="11">RS831</strain>
        <tissue evidence="11">Whole body</tissue>
    </source>
</reference>
<name>A0A437DIH0_ORYJA</name>
<evidence type="ECO:0000256" key="7">
    <source>
        <dbReference type="ARBA" id="ARBA00023289"/>
    </source>
</evidence>
<evidence type="ECO:0000259" key="10">
    <source>
        <dbReference type="PROSITE" id="PS50011"/>
    </source>
</evidence>
<dbReference type="EC" id="3.6.5.2" evidence="3"/>
<evidence type="ECO:0000256" key="6">
    <source>
        <dbReference type="ARBA" id="ARBA00023288"/>
    </source>
</evidence>
<keyword evidence="7" id="KW-0636">Prenylation</keyword>
<dbReference type="PROSITE" id="PS51419">
    <property type="entry name" value="RAB"/>
    <property type="match status" value="1"/>
</dbReference>
<dbReference type="NCBIfam" id="TIGR00231">
    <property type="entry name" value="small_GTP"/>
    <property type="match status" value="1"/>
</dbReference>
<evidence type="ECO:0000256" key="2">
    <source>
        <dbReference type="ARBA" id="ARBA00006270"/>
    </source>
</evidence>
<dbReference type="PROSITE" id="PS51421">
    <property type="entry name" value="RAS"/>
    <property type="match status" value="1"/>
</dbReference>
<keyword evidence="4" id="KW-0547">Nucleotide-binding</keyword>
<dbReference type="InterPro" id="IPR026870">
    <property type="entry name" value="Zinc_ribbon_dom"/>
</dbReference>
<dbReference type="AlphaFoldDB" id="A0A437DIH0"/>
<evidence type="ECO:0000256" key="3">
    <source>
        <dbReference type="ARBA" id="ARBA00011984"/>
    </source>
</evidence>
<dbReference type="InterPro" id="IPR050305">
    <property type="entry name" value="Small_GTPase_Rab"/>
</dbReference>
<dbReference type="GO" id="GO:0005524">
    <property type="term" value="F:ATP binding"/>
    <property type="evidence" value="ECO:0007669"/>
    <property type="project" value="InterPro"/>
</dbReference>
<gene>
    <name evidence="11" type="ORF">OJAV_G00023300</name>
</gene>
<dbReference type="FunFam" id="3.40.50.300:FF:001447">
    <property type="entry name" value="Ras-related protein Rab-1B"/>
    <property type="match status" value="1"/>
</dbReference>
<dbReference type="PROSITE" id="PS50011">
    <property type="entry name" value="PROTEIN_KINASE_DOM"/>
    <property type="match status" value="1"/>
</dbReference>
<dbReference type="GO" id="GO:0016020">
    <property type="term" value="C:membrane"/>
    <property type="evidence" value="ECO:0007669"/>
    <property type="project" value="UniProtKB-SubCell"/>
</dbReference>
<dbReference type="InterPro" id="IPR005225">
    <property type="entry name" value="Small_GTP-bd"/>
</dbReference>